<comment type="subcellular location">
    <subcellularLocation>
        <location evidence="1">Membrane</location>
        <topology evidence="1">Multi-pass membrane protein</topology>
    </subcellularLocation>
</comment>
<dbReference type="GO" id="GO:0005778">
    <property type="term" value="C:peroxisomal membrane"/>
    <property type="evidence" value="ECO:0007669"/>
    <property type="project" value="TreeGrafter"/>
</dbReference>
<dbReference type="Proteomes" id="UP000664859">
    <property type="component" value="Unassembled WGS sequence"/>
</dbReference>
<dbReference type="OrthoDB" id="860at2759"/>
<feature type="transmembrane region" description="Helical" evidence="6">
    <location>
        <begin position="80"/>
        <end position="99"/>
    </location>
</feature>
<feature type="region of interest" description="Disordered" evidence="7">
    <location>
        <begin position="1"/>
        <end position="21"/>
    </location>
</feature>
<evidence type="ECO:0000313" key="9">
    <source>
        <dbReference type="Proteomes" id="UP000664859"/>
    </source>
</evidence>
<sequence length="187" mass="20485">MSDLQEAAGSGGGAVDEKCDSSHKPSCIVQYWKGYQALLITDPLKTKAITAACMGAIGELIGAQLRKAGPGTQRERLKRLWAFTVFGLVVNGPVFHFWYGTLEKIARKWSKLSGGRQVILFKILLDRLLLTPPYLALTLVGLRWLQDCRLGAAVQASRGIYKQALLTNWKACGRSAPTRPCPVDVDI</sequence>
<dbReference type="AlphaFoldDB" id="A0A836CQ06"/>
<dbReference type="PANTHER" id="PTHR11266:SF80">
    <property type="entry name" value="PEROXISOMAL MEMBRANE PROTEIN 2"/>
    <property type="match status" value="1"/>
</dbReference>
<evidence type="ECO:0000256" key="1">
    <source>
        <dbReference type="ARBA" id="ARBA00004141"/>
    </source>
</evidence>
<name>A0A836CQ06_9STRA</name>
<dbReference type="EMBL" id="JAFCMP010000020">
    <property type="protein sequence ID" value="KAG5191441.1"/>
    <property type="molecule type" value="Genomic_DNA"/>
</dbReference>
<gene>
    <name evidence="8" type="ORF">JKP88DRAFT_352362</name>
</gene>
<evidence type="ECO:0000256" key="4">
    <source>
        <dbReference type="ARBA" id="ARBA00022989"/>
    </source>
</evidence>
<comment type="caution">
    <text evidence="6">Lacks conserved residue(s) required for the propagation of feature annotation.</text>
</comment>
<evidence type="ECO:0000256" key="2">
    <source>
        <dbReference type="ARBA" id="ARBA00006824"/>
    </source>
</evidence>
<keyword evidence="5 6" id="KW-0472">Membrane</keyword>
<evidence type="ECO:0000313" key="8">
    <source>
        <dbReference type="EMBL" id="KAG5191441.1"/>
    </source>
</evidence>
<comment type="caution">
    <text evidence="8">The sequence shown here is derived from an EMBL/GenBank/DDBJ whole genome shotgun (WGS) entry which is preliminary data.</text>
</comment>
<organism evidence="8 9">
    <name type="scientific">Tribonema minus</name>
    <dbReference type="NCBI Taxonomy" id="303371"/>
    <lineage>
        <taxon>Eukaryota</taxon>
        <taxon>Sar</taxon>
        <taxon>Stramenopiles</taxon>
        <taxon>Ochrophyta</taxon>
        <taxon>PX clade</taxon>
        <taxon>Xanthophyceae</taxon>
        <taxon>Tribonematales</taxon>
        <taxon>Tribonemataceae</taxon>
        <taxon>Tribonema</taxon>
    </lineage>
</organism>
<proteinExistence type="inferred from homology"/>
<dbReference type="InterPro" id="IPR007248">
    <property type="entry name" value="Mpv17_PMP22"/>
</dbReference>
<reference evidence="8" key="1">
    <citation type="submission" date="2021-02" db="EMBL/GenBank/DDBJ databases">
        <title>First Annotated Genome of the Yellow-green Alga Tribonema minus.</title>
        <authorList>
            <person name="Mahan K.M."/>
        </authorList>
    </citation>
    <scope>NUCLEOTIDE SEQUENCE</scope>
    <source>
        <strain evidence="8">UTEX B ZZ1240</strain>
    </source>
</reference>
<keyword evidence="3 6" id="KW-0812">Transmembrane</keyword>
<protein>
    <recommendedName>
        <fullName evidence="10">Peroxisomal membrane protein 2</fullName>
    </recommendedName>
</protein>
<comment type="similarity">
    <text evidence="2 6">Belongs to the peroxisomal membrane protein PXMP2/4 family.</text>
</comment>
<evidence type="ECO:0000256" key="5">
    <source>
        <dbReference type="ARBA" id="ARBA00023136"/>
    </source>
</evidence>
<accession>A0A836CQ06</accession>
<evidence type="ECO:0000256" key="6">
    <source>
        <dbReference type="RuleBase" id="RU363053"/>
    </source>
</evidence>
<keyword evidence="4 6" id="KW-1133">Transmembrane helix</keyword>
<evidence type="ECO:0000256" key="3">
    <source>
        <dbReference type="ARBA" id="ARBA00022692"/>
    </source>
</evidence>
<keyword evidence="9" id="KW-1185">Reference proteome</keyword>
<dbReference type="PANTHER" id="PTHR11266">
    <property type="entry name" value="PEROXISOMAL MEMBRANE PROTEIN 2, PXMP2 MPV17"/>
    <property type="match status" value="1"/>
</dbReference>
<evidence type="ECO:0000256" key="7">
    <source>
        <dbReference type="SAM" id="MobiDB-lite"/>
    </source>
</evidence>
<evidence type="ECO:0008006" key="10">
    <source>
        <dbReference type="Google" id="ProtNLM"/>
    </source>
</evidence>